<sequence>MKNLTTESLKIYTENIGGMVKELVNKKAICLNDEFSKAIYKMSFRKSEEWEVLYMTNSGDYVLHIGVPQDSYVSEIGFRFENLLNECIVVMNEEEAMDYLEYRQCTSTLLEFFSDKLDWDKYEVSQITNCFIKNRKVYDLNRSYCLKAYGEDYIRYGQERCAKEELNITTDERFFLVVMGDSIRVVNPNLYFRAKETDDTSKREIVPITKQEAMKWWVHRTNSRLEEFEFYLNKAKSYLGNID</sequence>
<dbReference type="OrthoDB" id="3192583at2"/>
<keyword evidence="2" id="KW-1185">Reference proteome</keyword>
<gene>
    <name evidence="1" type="ORF">CLSA_c29430</name>
</gene>
<dbReference type="KEGG" id="csb:CLSA_c29430"/>
<name>U5MTL9_CLOSA</name>
<reference evidence="1 2" key="1">
    <citation type="journal article" date="2013" name="Genome Announc.">
        <title>Complete Genome Sequence of the Solvent Producer Clostridium saccharobutylicum NCP262 (DSM 13864).</title>
        <authorList>
            <person name="Poehlein A."/>
            <person name="Hartwich K."/>
            <person name="Krabben P."/>
            <person name="Ehrenreich A."/>
            <person name="Liebl W."/>
            <person name="Durre P."/>
            <person name="Gottschalk G."/>
            <person name="Daniel R."/>
        </authorList>
    </citation>
    <scope>NUCLEOTIDE SEQUENCE [LARGE SCALE GENOMIC DNA]</scope>
    <source>
        <strain evidence="1">DSM 13864</strain>
    </source>
</reference>
<dbReference type="RefSeq" id="WP_022747055.1">
    <property type="nucleotide sequence ID" value="NC_022571.1"/>
</dbReference>
<accession>U5MTL9</accession>
<dbReference type="EMBL" id="CP006721">
    <property type="protein sequence ID" value="AGX43910.1"/>
    <property type="molecule type" value="Genomic_DNA"/>
</dbReference>
<dbReference type="PATRIC" id="fig|1345695.10.peg.1025"/>
<protein>
    <submittedName>
        <fullName evidence="1">Uncharacterized protein</fullName>
    </submittedName>
</protein>
<dbReference type="AlphaFoldDB" id="U5MTL9"/>
<evidence type="ECO:0000313" key="1">
    <source>
        <dbReference type="EMBL" id="AGX43910.1"/>
    </source>
</evidence>
<dbReference type="eggNOG" id="ENOG503276F">
    <property type="taxonomic scope" value="Bacteria"/>
</dbReference>
<proteinExistence type="predicted"/>
<organism evidence="1 2">
    <name type="scientific">Clostridium saccharobutylicum DSM 13864</name>
    <dbReference type="NCBI Taxonomy" id="1345695"/>
    <lineage>
        <taxon>Bacteria</taxon>
        <taxon>Bacillati</taxon>
        <taxon>Bacillota</taxon>
        <taxon>Clostridia</taxon>
        <taxon>Eubacteriales</taxon>
        <taxon>Clostridiaceae</taxon>
        <taxon>Clostridium</taxon>
    </lineage>
</organism>
<dbReference type="HOGENOM" id="CLU_1154831_0_0_9"/>
<evidence type="ECO:0000313" key="2">
    <source>
        <dbReference type="Proteomes" id="UP000017118"/>
    </source>
</evidence>
<dbReference type="Proteomes" id="UP000017118">
    <property type="component" value="Chromosome"/>
</dbReference>
<dbReference type="GeneID" id="55475326"/>